<keyword evidence="2" id="KW-1185">Reference proteome</keyword>
<dbReference type="InterPro" id="IPR021243">
    <property type="entry name" value="DUF2804"/>
</dbReference>
<name>A0A839K2I9_9FIRM</name>
<accession>A0A839K2I9</accession>
<dbReference type="Proteomes" id="UP000574276">
    <property type="component" value="Unassembled WGS sequence"/>
</dbReference>
<comment type="caution">
    <text evidence="1">The sequence shown here is derived from an EMBL/GenBank/DDBJ whole genome shotgun (WGS) entry which is preliminary data.</text>
</comment>
<dbReference type="EMBL" id="JACEGA010000001">
    <property type="protein sequence ID" value="MBB2183608.1"/>
    <property type="molecule type" value="Genomic_DNA"/>
</dbReference>
<dbReference type="PANTHER" id="PTHR35868">
    <property type="entry name" value="DUF2804 DOMAIN-CONTAINING PROTEIN-RELATED"/>
    <property type="match status" value="1"/>
</dbReference>
<sequence>MQHRIKVPSRLLNKKGELIQREYALTPLLKYRRRDVARKLRLKEWDYYLIYNEEHAIGLTIGKSNTLLLISATLIDFSKKQQHTKSILRIVPDRYMSMPESSEEGNIIYRNSGVTLAFTHQEGCRQLYLNMKKFHHDSDLEVHLKLCQEPKDSMVIATPFKDNSKDFYYNRKIIGMNASGKVTLSGESISFYPTNSFGLLDWGRGVWPYKTTWYWGAAQGNVCGNVFGFNLGYGFGNTYAATENMLFYNGVASKLADIKFHIPKDGKNQYDYLKPWKVTSFDRRLEMEFTPILDRNVYWNAIAFSTNQHQVFGKYSGNATLDDGTIIYVKDFPGFIEHVENRW</sequence>
<dbReference type="Pfam" id="PF10974">
    <property type="entry name" value="DUF2804"/>
    <property type="match status" value="1"/>
</dbReference>
<reference evidence="1 2" key="1">
    <citation type="submission" date="2020-07" db="EMBL/GenBank/DDBJ databases">
        <title>Characterization and genome sequencing of isolate MD1, a novel member within the family Lachnospiraceae.</title>
        <authorList>
            <person name="Rettenmaier R."/>
            <person name="Di Bello L."/>
            <person name="Zinser C."/>
            <person name="Scheitz K."/>
            <person name="Liebl W."/>
            <person name="Zverlov V."/>
        </authorList>
    </citation>
    <scope>NUCLEOTIDE SEQUENCE [LARGE SCALE GENOMIC DNA]</scope>
    <source>
        <strain evidence="1 2">MD1</strain>
    </source>
</reference>
<evidence type="ECO:0000313" key="1">
    <source>
        <dbReference type="EMBL" id="MBB2183608.1"/>
    </source>
</evidence>
<proteinExistence type="predicted"/>
<dbReference type="PANTHER" id="PTHR35868:SF3">
    <property type="entry name" value="DUF2804 DOMAIN-CONTAINING PROTEIN"/>
    <property type="match status" value="1"/>
</dbReference>
<dbReference type="RefSeq" id="WP_228353241.1">
    <property type="nucleotide sequence ID" value="NZ_JACEGA010000001.1"/>
</dbReference>
<protein>
    <submittedName>
        <fullName evidence="1">DUF2804 domain-containing protein</fullName>
    </submittedName>
</protein>
<gene>
    <name evidence="1" type="ORF">H0486_12065</name>
</gene>
<dbReference type="AlphaFoldDB" id="A0A839K2I9"/>
<organism evidence="1 2">
    <name type="scientific">Variimorphobacter saccharofermentans</name>
    <dbReference type="NCBI Taxonomy" id="2755051"/>
    <lineage>
        <taxon>Bacteria</taxon>
        <taxon>Bacillati</taxon>
        <taxon>Bacillota</taxon>
        <taxon>Clostridia</taxon>
        <taxon>Lachnospirales</taxon>
        <taxon>Lachnospiraceae</taxon>
        <taxon>Variimorphobacter</taxon>
    </lineage>
</organism>
<evidence type="ECO:0000313" key="2">
    <source>
        <dbReference type="Proteomes" id="UP000574276"/>
    </source>
</evidence>